<dbReference type="SMART" id="SM00530">
    <property type="entry name" value="HTH_XRE"/>
    <property type="match status" value="1"/>
</dbReference>
<dbReference type="Proteomes" id="UP000004835">
    <property type="component" value="Unassembled WGS sequence"/>
</dbReference>
<protein>
    <submittedName>
        <fullName evidence="4">DNA-binding helix-turn-helix protein</fullName>
    </submittedName>
</protein>
<keyword evidence="2" id="KW-1133">Transmembrane helix</keyword>
<keyword evidence="1 4" id="KW-0238">DNA-binding</keyword>
<keyword evidence="2" id="KW-0472">Membrane</keyword>
<dbReference type="CDD" id="cd00093">
    <property type="entry name" value="HTH_XRE"/>
    <property type="match status" value="1"/>
</dbReference>
<proteinExistence type="predicted"/>
<dbReference type="EMBL" id="AEWT01000010">
    <property type="protein sequence ID" value="EGC69776.1"/>
    <property type="molecule type" value="Genomic_DNA"/>
</dbReference>
<dbReference type="GO" id="GO:0003677">
    <property type="term" value="F:DNA binding"/>
    <property type="evidence" value="ECO:0007669"/>
    <property type="project" value="UniProtKB-KW"/>
</dbReference>
<dbReference type="InterPro" id="IPR001387">
    <property type="entry name" value="Cro/C1-type_HTH"/>
</dbReference>
<feature type="transmembrane region" description="Helical" evidence="2">
    <location>
        <begin position="114"/>
        <end position="132"/>
    </location>
</feature>
<dbReference type="Pfam" id="PF01381">
    <property type="entry name" value="HTH_3"/>
    <property type="match status" value="1"/>
</dbReference>
<comment type="caution">
    <text evidence="4">The sequence shown here is derived from an EMBL/GenBank/DDBJ whole genome shotgun (WGS) entry which is preliminary data.</text>
</comment>
<feature type="transmembrane region" description="Helical" evidence="2">
    <location>
        <begin position="169"/>
        <end position="189"/>
    </location>
</feature>
<dbReference type="SUPFAM" id="SSF47413">
    <property type="entry name" value="lambda repressor-like DNA-binding domains"/>
    <property type="match status" value="1"/>
</dbReference>
<reference evidence="4 5" key="1">
    <citation type="submission" date="2011-01" db="EMBL/GenBank/DDBJ databases">
        <authorList>
            <person name="Muzny D."/>
            <person name="Qin X."/>
            <person name="Deng J."/>
            <person name="Jiang H."/>
            <person name="Liu Y."/>
            <person name="Qu J."/>
            <person name="Song X.-Z."/>
            <person name="Zhang L."/>
            <person name="Thornton R."/>
            <person name="Coyle M."/>
            <person name="Francisco L."/>
            <person name="Jackson L."/>
            <person name="Javaid M."/>
            <person name="Korchina V."/>
            <person name="Kovar C."/>
            <person name="Mata R."/>
            <person name="Mathew T."/>
            <person name="Ngo R."/>
            <person name="Nguyen L."/>
            <person name="Nguyen N."/>
            <person name="Okwuonu G."/>
            <person name="Ongeri F."/>
            <person name="Pham C."/>
            <person name="Simmons D."/>
            <person name="Wilczek-Boney K."/>
            <person name="Hale W."/>
            <person name="Jakkamsetti A."/>
            <person name="Pham P."/>
            <person name="Ruth R."/>
            <person name="San Lucas F."/>
            <person name="Warren J."/>
            <person name="Zhang J."/>
            <person name="Zhao Z."/>
            <person name="Zhou C."/>
            <person name="Zhu D."/>
            <person name="Lee S."/>
            <person name="Bess C."/>
            <person name="Blankenburg K."/>
            <person name="Forbes L."/>
            <person name="Fu Q."/>
            <person name="Gubbala S."/>
            <person name="Hirani K."/>
            <person name="Jayaseelan J.C."/>
            <person name="Lara F."/>
            <person name="Munidasa M."/>
            <person name="Palculict T."/>
            <person name="Patil S."/>
            <person name="Pu L.-L."/>
            <person name="Saada N."/>
            <person name="Tang L."/>
            <person name="Weissenberger G."/>
            <person name="Zhu Y."/>
            <person name="Hemphill L."/>
            <person name="Shang Y."/>
            <person name="Youmans B."/>
            <person name="Ayvaz T."/>
            <person name="Ross M."/>
            <person name="Santibanez J."/>
            <person name="Aqrawi P."/>
            <person name="Gross S."/>
            <person name="Joshi V."/>
            <person name="Fowler G."/>
            <person name="Nazareth L."/>
            <person name="Reid J."/>
            <person name="Worley K."/>
            <person name="Petrosino J."/>
            <person name="Highlander S."/>
            <person name="Gibbs R."/>
        </authorList>
    </citation>
    <scope>NUCLEOTIDE SEQUENCE [LARGE SCALE GENOMIC DNA]</scope>
    <source>
        <strain evidence="4 5">ATCC 12755</strain>
    </source>
</reference>
<dbReference type="PANTHER" id="PTHR46558:SF15">
    <property type="entry name" value="HELIX-TURN-HELIX DOMAIN PROTEIN"/>
    <property type="match status" value="1"/>
</dbReference>
<dbReference type="PROSITE" id="PS50943">
    <property type="entry name" value="HTH_CROC1"/>
    <property type="match status" value="1"/>
</dbReference>
<evidence type="ECO:0000313" key="5">
    <source>
        <dbReference type="Proteomes" id="UP000004835"/>
    </source>
</evidence>
<evidence type="ECO:0000259" key="3">
    <source>
        <dbReference type="PROSITE" id="PS50943"/>
    </source>
</evidence>
<sequence length="198" mass="22819">MVEGADKMNLSKQIKKHWERLSLSQEGLAEKLYVSRQTISNWENEKSYPDVHNLLLLSVLFDVSLDELVKGDVEQMKETIEKTAMDHYTKIMLVFTLLAALSVGPALFLPGHWWIAPPLCFWLVSMYAALKIEKIKKTQNIKTYKEIVAFMENQDLAAIRKKRDIKKDFLSKTVIVLVFALIVGMLAWLSTLPHLLMR</sequence>
<feature type="transmembrane region" description="Helical" evidence="2">
    <location>
        <begin position="91"/>
        <end position="108"/>
    </location>
</feature>
<dbReference type="InterPro" id="IPR010982">
    <property type="entry name" value="Lambda_DNA-bd_dom_sf"/>
</dbReference>
<evidence type="ECO:0000256" key="2">
    <source>
        <dbReference type="SAM" id="Phobius"/>
    </source>
</evidence>
<feature type="domain" description="HTH cro/C1-type" evidence="3">
    <location>
        <begin position="14"/>
        <end position="68"/>
    </location>
</feature>
<dbReference type="HOGENOM" id="CLU_066192_2_2_9"/>
<dbReference type="AlphaFoldDB" id="F0EJG8"/>
<name>F0EJG8_ENTCA</name>
<accession>F0EJG8</accession>
<organism evidence="4 5">
    <name type="scientific">Enterococcus casseliflavus ATCC 12755</name>
    <dbReference type="NCBI Taxonomy" id="888066"/>
    <lineage>
        <taxon>Bacteria</taxon>
        <taxon>Bacillati</taxon>
        <taxon>Bacillota</taxon>
        <taxon>Bacilli</taxon>
        <taxon>Lactobacillales</taxon>
        <taxon>Enterococcaceae</taxon>
        <taxon>Enterococcus</taxon>
    </lineage>
</organism>
<evidence type="ECO:0000256" key="1">
    <source>
        <dbReference type="ARBA" id="ARBA00023125"/>
    </source>
</evidence>
<evidence type="ECO:0000313" key="4">
    <source>
        <dbReference type="EMBL" id="EGC69776.1"/>
    </source>
</evidence>
<gene>
    <name evidence="4" type="ORF">HMPREF9087_1164</name>
</gene>
<dbReference type="Gene3D" id="1.10.260.40">
    <property type="entry name" value="lambda repressor-like DNA-binding domains"/>
    <property type="match status" value="1"/>
</dbReference>
<dbReference type="PANTHER" id="PTHR46558">
    <property type="entry name" value="TRACRIPTIONAL REGULATORY PROTEIN-RELATED-RELATED"/>
    <property type="match status" value="1"/>
</dbReference>
<keyword evidence="2" id="KW-0812">Transmembrane</keyword>